<keyword evidence="1" id="KW-0472">Membrane</keyword>
<dbReference type="RefSeq" id="WP_245705729.1">
    <property type="nucleotide sequence ID" value="NZ_FNPB01000002.1"/>
</dbReference>
<protein>
    <submittedName>
        <fullName evidence="2">Uncharacterized protein</fullName>
    </submittedName>
</protein>
<organism evidence="2 3">
    <name type="scientific">Halobellus clavatus</name>
    <dbReference type="NCBI Taxonomy" id="660517"/>
    <lineage>
        <taxon>Archaea</taxon>
        <taxon>Methanobacteriati</taxon>
        <taxon>Methanobacteriota</taxon>
        <taxon>Stenosarchaea group</taxon>
        <taxon>Halobacteria</taxon>
        <taxon>Halobacteriales</taxon>
        <taxon>Haloferacaceae</taxon>
        <taxon>Halobellus</taxon>
    </lineage>
</organism>
<dbReference type="Proteomes" id="UP000199170">
    <property type="component" value="Unassembled WGS sequence"/>
</dbReference>
<feature type="transmembrane region" description="Helical" evidence="1">
    <location>
        <begin position="67"/>
        <end position="88"/>
    </location>
</feature>
<evidence type="ECO:0000313" key="3">
    <source>
        <dbReference type="Proteomes" id="UP000199170"/>
    </source>
</evidence>
<dbReference type="AlphaFoldDB" id="A0A1H3EHL1"/>
<sequence>MTGHTATGHAAVRALGASGDLAQIDVVGGAAPTAIVAIVVFFVAVVLSILVTYRYATGYLRTRERPLLFLTVGMLLLAPAPMFLRLFLGNTAVLGATERTFVVNVSKLCGLLVILAVVHRQ</sequence>
<dbReference type="STRING" id="660517.SAMN04487946_102294"/>
<reference evidence="3" key="1">
    <citation type="submission" date="2016-10" db="EMBL/GenBank/DDBJ databases">
        <authorList>
            <person name="Varghese N."/>
            <person name="Submissions S."/>
        </authorList>
    </citation>
    <scope>NUCLEOTIDE SEQUENCE [LARGE SCALE GENOMIC DNA]</scope>
    <source>
        <strain evidence="3">CGMCC 1.10118</strain>
    </source>
</reference>
<name>A0A1H3EHL1_9EURY</name>
<evidence type="ECO:0000313" key="2">
    <source>
        <dbReference type="EMBL" id="SDX78226.1"/>
    </source>
</evidence>
<dbReference type="EMBL" id="FNPB01000002">
    <property type="protein sequence ID" value="SDX78226.1"/>
    <property type="molecule type" value="Genomic_DNA"/>
</dbReference>
<proteinExistence type="predicted"/>
<feature type="transmembrane region" description="Helical" evidence="1">
    <location>
        <begin position="34"/>
        <end position="55"/>
    </location>
</feature>
<gene>
    <name evidence="2" type="ORF">SAMN04487946_102294</name>
</gene>
<keyword evidence="3" id="KW-1185">Reference proteome</keyword>
<evidence type="ECO:0000256" key="1">
    <source>
        <dbReference type="SAM" id="Phobius"/>
    </source>
</evidence>
<keyword evidence="1" id="KW-0812">Transmembrane</keyword>
<feature type="transmembrane region" description="Helical" evidence="1">
    <location>
        <begin position="100"/>
        <end position="118"/>
    </location>
</feature>
<accession>A0A1H3EHL1</accession>
<keyword evidence="1" id="KW-1133">Transmembrane helix</keyword>